<dbReference type="HOGENOM" id="CLU_1526513_0_0_1"/>
<evidence type="ECO:0000313" key="2">
    <source>
        <dbReference type="Proteomes" id="UP000008068"/>
    </source>
</evidence>
<protein>
    <submittedName>
        <fullName evidence="1">Uncharacterized protein</fullName>
    </submittedName>
</protein>
<dbReference type="SUPFAM" id="SSF52058">
    <property type="entry name" value="L domain-like"/>
    <property type="match status" value="1"/>
</dbReference>
<name>G0PNR9_CAEBE</name>
<dbReference type="Proteomes" id="UP000008068">
    <property type="component" value="Unassembled WGS sequence"/>
</dbReference>
<evidence type="ECO:0000313" key="1">
    <source>
        <dbReference type="EMBL" id="EGT44269.1"/>
    </source>
</evidence>
<sequence>MPRNQVREIATKNLEGATSFSQNTRGIHQRDTCCQEAIFSNLEKKISIVGLLCQSPSFGYPSRHSRILFKFPSLKKIHPGVDYLNISNGISKLPNLTVLSMRNLEFMSADKIQELFSLRNLKFLDVSHQIESINDPVSSIVNLLIESGCSLNFFSSEPLVYKEQQFEMVNVLKQPR</sequence>
<dbReference type="AlphaFoldDB" id="G0PNR9"/>
<dbReference type="Gene3D" id="3.80.10.10">
    <property type="entry name" value="Ribonuclease Inhibitor"/>
    <property type="match status" value="1"/>
</dbReference>
<accession>G0PNR9</accession>
<dbReference type="InParanoid" id="G0PNR9"/>
<organism evidence="2">
    <name type="scientific">Caenorhabditis brenneri</name>
    <name type="common">Nematode worm</name>
    <dbReference type="NCBI Taxonomy" id="135651"/>
    <lineage>
        <taxon>Eukaryota</taxon>
        <taxon>Metazoa</taxon>
        <taxon>Ecdysozoa</taxon>
        <taxon>Nematoda</taxon>
        <taxon>Chromadorea</taxon>
        <taxon>Rhabditida</taxon>
        <taxon>Rhabditina</taxon>
        <taxon>Rhabditomorpha</taxon>
        <taxon>Rhabditoidea</taxon>
        <taxon>Rhabditidae</taxon>
        <taxon>Peloderinae</taxon>
        <taxon>Caenorhabditis</taxon>
    </lineage>
</organism>
<proteinExistence type="predicted"/>
<keyword evidence="2" id="KW-1185">Reference proteome</keyword>
<gene>
    <name evidence="1" type="ORF">CAEBREN_21467</name>
</gene>
<reference evidence="2" key="1">
    <citation type="submission" date="2011-07" db="EMBL/GenBank/DDBJ databases">
        <authorList>
            <consortium name="Caenorhabditis brenneri Sequencing and Analysis Consortium"/>
            <person name="Wilson R.K."/>
        </authorList>
    </citation>
    <scope>NUCLEOTIDE SEQUENCE [LARGE SCALE GENOMIC DNA]</scope>
    <source>
        <strain evidence="2">PB2801</strain>
    </source>
</reference>
<dbReference type="InterPro" id="IPR032675">
    <property type="entry name" value="LRR_dom_sf"/>
</dbReference>
<dbReference type="EMBL" id="GL382230">
    <property type="protein sequence ID" value="EGT44269.1"/>
    <property type="molecule type" value="Genomic_DNA"/>
</dbReference>